<proteinExistence type="predicted"/>
<dbReference type="AlphaFoldDB" id="X1SS83"/>
<accession>X1SS83</accession>
<organism evidence="1">
    <name type="scientific">marine sediment metagenome</name>
    <dbReference type="NCBI Taxonomy" id="412755"/>
    <lineage>
        <taxon>unclassified sequences</taxon>
        <taxon>metagenomes</taxon>
        <taxon>ecological metagenomes</taxon>
    </lineage>
</organism>
<name>X1SS83_9ZZZZ</name>
<gene>
    <name evidence="1" type="ORF">S12H4_18689</name>
</gene>
<sequence>LPSTVAGAINRGIVHENKPAIFGMADIDLRGFESALNRIQYSW</sequence>
<reference evidence="1" key="1">
    <citation type="journal article" date="2014" name="Front. Microbiol.">
        <title>High frequency of phylogenetically diverse reductive dehalogenase-homologous genes in deep subseafloor sedimentary metagenomes.</title>
        <authorList>
            <person name="Kawai M."/>
            <person name="Futagami T."/>
            <person name="Toyoda A."/>
            <person name="Takaki Y."/>
            <person name="Nishi S."/>
            <person name="Hori S."/>
            <person name="Arai W."/>
            <person name="Tsubouchi T."/>
            <person name="Morono Y."/>
            <person name="Uchiyama I."/>
            <person name="Ito T."/>
            <person name="Fujiyama A."/>
            <person name="Inagaki F."/>
            <person name="Takami H."/>
        </authorList>
    </citation>
    <scope>NUCLEOTIDE SEQUENCE</scope>
    <source>
        <strain evidence="1">Expedition CK06-06</strain>
    </source>
</reference>
<protein>
    <submittedName>
        <fullName evidence="1">Uncharacterized protein</fullName>
    </submittedName>
</protein>
<comment type="caution">
    <text evidence="1">The sequence shown here is derived from an EMBL/GenBank/DDBJ whole genome shotgun (WGS) entry which is preliminary data.</text>
</comment>
<feature type="non-terminal residue" evidence="1">
    <location>
        <position position="1"/>
    </location>
</feature>
<evidence type="ECO:0000313" key="1">
    <source>
        <dbReference type="EMBL" id="GAI78220.1"/>
    </source>
</evidence>
<dbReference type="EMBL" id="BARW01009258">
    <property type="protein sequence ID" value="GAI78220.1"/>
    <property type="molecule type" value="Genomic_DNA"/>
</dbReference>